<dbReference type="FunFam" id="1.20.80.10:FF:000005">
    <property type="entry name" value="FERM, RhoGEF and pleckstrin domain-containing protein 1"/>
    <property type="match status" value="1"/>
</dbReference>
<evidence type="ECO:0000259" key="2">
    <source>
        <dbReference type="PROSITE" id="PS50057"/>
    </source>
</evidence>
<dbReference type="InterPro" id="IPR019748">
    <property type="entry name" value="FERM_central"/>
</dbReference>
<dbReference type="Pfam" id="PF08736">
    <property type="entry name" value="FA"/>
    <property type="match status" value="1"/>
</dbReference>
<dbReference type="CDD" id="cd13193">
    <property type="entry name" value="FERM_C_FARP1-like"/>
    <property type="match status" value="1"/>
</dbReference>
<dbReference type="Pfam" id="PF00373">
    <property type="entry name" value="FERM_M"/>
    <property type="match status" value="1"/>
</dbReference>
<dbReference type="SUPFAM" id="SSF54236">
    <property type="entry name" value="Ubiquitin-like"/>
    <property type="match status" value="1"/>
</dbReference>
<dbReference type="InterPro" id="IPR014352">
    <property type="entry name" value="FERM/acyl-CoA-bd_prot_sf"/>
</dbReference>
<dbReference type="Gene3D" id="2.30.29.30">
    <property type="entry name" value="Pleckstrin-homology domain (PH domain)/Phosphotyrosine-binding domain (PTB)"/>
    <property type="match status" value="1"/>
</dbReference>
<dbReference type="PROSITE" id="PS00660">
    <property type="entry name" value="FERM_1"/>
    <property type="match status" value="1"/>
</dbReference>
<dbReference type="RefSeq" id="XP_026018922.1">
    <property type="nucleotide sequence ID" value="XM_026163137.1"/>
</dbReference>
<dbReference type="FunFam" id="3.10.20.90:FF:000040">
    <property type="entry name" value="FERM, RhoGEF and pleckstrin domain-containing protein"/>
    <property type="match status" value="1"/>
</dbReference>
<feature type="region of interest" description="Disordered" evidence="1">
    <location>
        <begin position="433"/>
        <end position="454"/>
    </location>
</feature>
<dbReference type="Proteomes" id="UP000265100">
    <property type="component" value="Chromosome 3"/>
</dbReference>
<protein>
    <recommendedName>
        <fullName evidence="2">FERM domain-containing protein</fullName>
    </recommendedName>
</protein>
<dbReference type="FunFam" id="2.30.29.30:FF:000002">
    <property type="entry name" value="Band 4.1-like protein 5 isoform 1"/>
    <property type="match status" value="1"/>
</dbReference>
<dbReference type="PRINTS" id="PR00935">
    <property type="entry name" value="BAND41"/>
</dbReference>
<dbReference type="InterPro" id="IPR019749">
    <property type="entry name" value="Band_41_domain"/>
</dbReference>
<dbReference type="InterPro" id="IPR018980">
    <property type="entry name" value="FERM_PH-like_C"/>
</dbReference>
<dbReference type="SUPFAM" id="SSF47031">
    <property type="entry name" value="Second domain of FERM"/>
    <property type="match status" value="1"/>
</dbReference>
<dbReference type="AlphaFoldDB" id="A0A3P8PYH0"/>
<feature type="compositionally biased region" description="Acidic residues" evidence="1">
    <location>
        <begin position="734"/>
        <end position="744"/>
    </location>
</feature>
<dbReference type="SMART" id="SM01195">
    <property type="entry name" value="FA"/>
    <property type="match status" value="1"/>
</dbReference>
<dbReference type="SMART" id="SM00295">
    <property type="entry name" value="B41"/>
    <property type="match status" value="1"/>
</dbReference>
<dbReference type="SMART" id="SM01196">
    <property type="entry name" value="FERM_C"/>
    <property type="match status" value="1"/>
</dbReference>
<dbReference type="PANTHER" id="PTHR45858:SF1">
    <property type="entry name" value="FERM DOMAIN-CONTAINING PROTEIN 7"/>
    <property type="match status" value="1"/>
</dbReference>
<sequence>MGDRQRRTGRLENLTTKSRVSKETKLRLRVVFLDDSERTFEVEQKVLGGDFYNKVCGHLKLLEKEYFGLEFRHHSGNYVWLELLKPLVKQIKYTNDLFFRFIVKFFPPDPGQLKRGLTRYLFALQIKQDLSNGSLTCNDNSAALLVSHILQSEIGDYDEELDCQHLEMKHYVPNQEYLDHKIIKFHKKHRGLSPANSDIQLLEVARKLDMYGIRPYPAYDGEGMRINLAVTHSGVLVFQGNTKINTFSWAKIRKLSFKRKHFLIKLHDKVGPSCKDTLELAMASRDVCKSFWKMCVEYHAFFRLAEEPKAIHKTLLSCKGSSFRYSGRTQKQLLECLGSGEKKPSHFEKMYSQTDCDPRQCRSSPDLLTDVSKQVYEHSHPFPRSSRALAIHSQDQLDPHHRDNDIEINERVAKRSHSCVEVSQRPRLLSQVTPLSPSVNQTTPPSPSLKTRSASISVVEDARGVRIGTQRQAQRLAGVYGNRSRRRPNPQPHPDAGQQLVLLYPNSPAYQYHPVLPSFPLAGSSPLNRHPYLSEFVTVSSLERIPHTRRRDYVTMDGITRPSFYPMCHDSPSSSPIRRNLRSSGSGGLGLARMYQPGSNGARIRGVGHTEAGHYSDDSNFLPGLPRRVASQPDVKLNLSRSSNTAFNPASEFRPLGYYPHLTRPSRPTYLPLNSSPLPERPSSLCMIGSTAGSYSDSDPEVFYPYYCPAPQVGKMVRSAGLARMRFSSGSLQLDEEEEGEEEEKEHATAKETAKKEPEGEEEKKEKSEGGADTKGAAKVTEVTL</sequence>
<dbReference type="OMA" id="CEFNELF"/>
<dbReference type="PANTHER" id="PTHR45858">
    <property type="entry name" value="FERM DOMAIN CONTAINING PROTEIN"/>
    <property type="match status" value="1"/>
</dbReference>
<evidence type="ECO:0000313" key="3">
    <source>
        <dbReference type="Ensembl" id="ENSACLP00000021934.2"/>
    </source>
</evidence>
<reference evidence="3 4" key="1">
    <citation type="submission" date="2018-05" db="EMBL/GenBank/DDBJ databases">
        <authorList>
            <person name="Datahose"/>
        </authorList>
    </citation>
    <scope>NUCLEOTIDE SEQUENCE</scope>
</reference>
<dbReference type="InterPro" id="IPR041788">
    <property type="entry name" value="FARP1/FARP2/FRMD7_FERM_C"/>
</dbReference>
<feature type="compositionally biased region" description="Basic and acidic residues" evidence="1">
    <location>
        <begin position="745"/>
        <end position="772"/>
    </location>
</feature>
<dbReference type="InterPro" id="IPR000299">
    <property type="entry name" value="FERM_domain"/>
</dbReference>
<dbReference type="SUPFAM" id="SSF50729">
    <property type="entry name" value="PH domain-like"/>
    <property type="match status" value="1"/>
</dbReference>
<dbReference type="InterPro" id="IPR018979">
    <property type="entry name" value="FERM_N"/>
</dbReference>
<reference evidence="4" key="2">
    <citation type="submission" date="2023-03" db="EMBL/GenBank/DDBJ databases">
        <authorList>
            <consortium name="Wellcome Sanger Institute Data Sharing"/>
        </authorList>
    </citation>
    <scope>NUCLEOTIDE SEQUENCE [LARGE SCALE GENOMIC DNA]</scope>
</reference>
<dbReference type="CDD" id="cd14473">
    <property type="entry name" value="FERM_B-lobe"/>
    <property type="match status" value="1"/>
</dbReference>
<dbReference type="InterPro" id="IPR035963">
    <property type="entry name" value="FERM_2"/>
</dbReference>
<name>A0A3P8PYH0_ASTCA</name>
<dbReference type="GO" id="GO:0005085">
    <property type="term" value="F:guanyl-nucleotide exchange factor activity"/>
    <property type="evidence" value="ECO:0007669"/>
    <property type="project" value="TreeGrafter"/>
</dbReference>
<reference evidence="3" key="4">
    <citation type="submission" date="2025-09" db="UniProtKB">
        <authorList>
            <consortium name="Ensembl"/>
        </authorList>
    </citation>
    <scope>IDENTIFICATION</scope>
</reference>
<dbReference type="GeneID" id="113019416"/>
<dbReference type="InterPro" id="IPR014847">
    <property type="entry name" value="FA"/>
</dbReference>
<evidence type="ECO:0000313" key="4">
    <source>
        <dbReference type="Proteomes" id="UP000265100"/>
    </source>
</evidence>
<dbReference type="STRING" id="8154.ENSACLP00000021934"/>
<dbReference type="Gene3D" id="3.10.20.90">
    <property type="entry name" value="Phosphatidylinositol 3-kinase Catalytic Subunit, Chain A, domain 1"/>
    <property type="match status" value="1"/>
</dbReference>
<accession>A0A3P8PYH0</accession>
<reference evidence="3" key="3">
    <citation type="submission" date="2025-08" db="UniProtKB">
        <authorList>
            <consortium name="Ensembl"/>
        </authorList>
    </citation>
    <scope>IDENTIFICATION</scope>
</reference>
<organism evidence="3 4">
    <name type="scientific">Astatotilapia calliptera</name>
    <name type="common">Eastern happy</name>
    <name type="synonym">Chromis callipterus</name>
    <dbReference type="NCBI Taxonomy" id="8154"/>
    <lineage>
        <taxon>Eukaryota</taxon>
        <taxon>Metazoa</taxon>
        <taxon>Chordata</taxon>
        <taxon>Craniata</taxon>
        <taxon>Vertebrata</taxon>
        <taxon>Euteleostomi</taxon>
        <taxon>Actinopterygii</taxon>
        <taxon>Neopterygii</taxon>
        <taxon>Teleostei</taxon>
        <taxon>Neoteleostei</taxon>
        <taxon>Acanthomorphata</taxon>
        <taxon>Ovalentaria</taxon>
        <taxon>Cichlomorphae</taxon>
        <taxon>Cichliformes</taxon>
        <taxon>Cichlidae</taxon>
        <taxon>African cichlids</taxon>
        <taxon>Pseudocrenilabrinae</taxon>
        <taxon>Haplochromini</taxon>
        <taxon>Astatotilapia</taxon>
    </lineage>
</organism>
<dbReference type="Gene3D" id="1.20.80.10">
    <property type="match status" value="1"/>
</dbReference>
<feature type="region of interest" description="Disordered" evidence="1">
    <location>
        <begin position="475"/>
        <end position="498"/>
    </location>
</feature>
<evidence type="ECO:0000256" key="1">
    <source>
        <dbReference type="SAM" id="MobiDB-lite"/>
    </source>
</evidence>
<dbReference type="InterPro" id="IPR029071">
    <property type="entry name" value="Ubiquitin-like_domsf"/>
</dbReference>
<keyword evidence="4" id="KW-1185">Reference proteome</keyword>
<feature type="region of interest" description="Disordered" evidence="1">
    <location>
        <begin position="730"/>
        <end position="785"/>
    </location>
</feature>
<dbReference type="InterPro" id="IPR011993">
    <property type="entry name" value="PH-like_dom_sf"/>
</dbReference>
<dbReference type="PROSITE" id="PS50057">
    <property type="entry name" value="FERM_3"/>
    <property type="match status" value="1"/>
</dbReference>
<feature type="domain" description="FERM" evidence="2">
    <location>
        <begin position="26"/>
        <end position="306"/>
    </location>
</feature>
<dbReference type="InterPro" id="IPR051835">
    <property type="entry name" value="RAC1-GEF"/>
</dbReference>
<dbReference type="GeneTree" id="ENSGT00940000158972"/>
<dbReference type="Pfam" id="PF09380">
    <property type="entry name" value="FERM_C"/>
    <property type="match status" value="1"/>
</dbReference>
<dbReference type="InterPro" id="IPR019747">
    <property type="entry name" value="FERM_CS"/>
</dbReference>
<proteinExistence type="predicted"/>
<dbReference type="Ensembl" id="ENSACLT00000022445.2">
    <property type="protein sequence ID" value="ENSACLP00000021934.2"/>
    <property type="gene ID" value="ENSACLG00000014917.2"/>
</dbReference>
<dbReference type="Pfam" id="PF09379">
    <property type="entry name" value="FERM_N"/>
    <property type="match status" value="1"/>
</dbReference>